<feature type="domain" description="Peptidase S53" evidence="10">
    <location>
        <begin position="256"/>
        <end position="674"/>
    </location>
</feature>
<dbReference type="PANTHER" id="PTHR14218">
    <property type="entry name" value="PROTEASE S8 TRIPEPTIDYL PEPTIDASE I CLN2"/>
    <property type="match status" value="1"/>
</dbReference>
<gene>
    <name evidence="11" type="ORF">GCM10009765_30510</name>
</gene>
<dbReference type="InterPro" id="IPR030400">
    <property type="entry name" value="Sedolisin_dom"/>
</dbReference>
<reference evidence="12" key="1">
    <citation type="journal article" date="2019" name="Int. J. Syst. Evol. Microbiol.">
        <title>The Global Catalogue of Microorganisms (GCM) 10K type strain sequencing project: providing services to taxonomists for standard genome sequencing and annotation.</title>
        <authorList>
            <consortium name="The Broad Institute Genomics Platform"/>
            <consortium name="The Broad Institute Genome Sequencing Center for Infectious Disease"/>
            <person name="Wu L."/>
            <person name="Ma J."/>
        </authorList>
    </citation>
    <scope>NUCLEOTIDE SEQUENCE [LARGE SCALE GENOMIC DNA]</scope>
    <source>
        <strain evidence="12">JCM 14718</strain>
    </source>
</reference>
<dbReference type="Proteomes" id="UP001500618">
    <property type="component" value="Unassembled WGS sequence"/>
</dbReference>
<comment type="caution">
    <text evidence="11">The sequence shown here is derived from an EMBL/GenBank/DDBJ whole genome shotgun (WGS) entry which is preliminary data.</text>
</comment>
<dbReference type="InterPro" id="IPR050819">
    <property type="entry name" value="Tripeptidyl-peptidase_I"/>
</dbReference>
<keyword evidence="2" id="KW-0645">Protease</keyword>
<keyword evidence="3" id="KW-0479">Metal-binding</keyword>
<evidence type="ECO:0000256" key="2">
    <source>
        <dbReference type="ARBA" id="ARBA00022670"/>
    </source>
</evidence>
<feature type="compositionally biased region" description="Polar residues" evidence="8">
    <location>
        <begin position="198"/>
        <end position="208"/>
    </location>
</feature>
<evidence type="ECO:0000256" key="8">
    <source>
        <dbReference type="SAM" id="MobiDB-lite"/>
    </source>
</evidence>
<accession>A0ABP4SY67</accession>
<proteinExistence type="predicted"/>
<evidence type="ECO:0000256" key="3">
    <source>
        <dbReference type="ARBA" id="ARBA00022723"/>
    </source>
</evidence>
<organism evidence="11 12">
    <name type="scientific">Fodinicola feengrottensis</name>
    <dbReference type="NCBI Taxonomy" id="435914"/>
    <lineage>
        <taxon>Bacteria</taxon>
        <taxon>Bacillati</taxon>
        <taxon>Actinomycetota</taxon>
        <taxon>Actinomycetes</taxon>
        <taxon>Mycobacteriales</taxon>
        <taxon>Fodinicola</taxon>
    </lineage>
</organism>
<feature type="region of interest" description="Disordered" evidence="8">
    <location>
        <begin position="190"/>
        <end position="222"/>
    </location>
</feature>
<dbReference type="InterPro" id="IPR036852">
    <property type="entry name" value="Peptidase_S8/S53_dom_sf"/>
</dbReference>
<dbReference type="Pfam" id="PF09286">
    <property type="entry name" value="Pro-kuma_activ"/>
    <property type="match status" value="1"/>
</dbReference>
<evidence type="ECO:0000256" key="9">
    <source>
        <dbReference type="SAM" id="SignalP"/>
    </source>
</evidence>
<keyword evidence="6" id="KW-0106">Calcium</keyword>
<dbReference type="InterPro" id="IPR000209">
    <property type="entry name" value="Peptidase_S8/S53_dom"/>
</dbReference>
<dbReference type="PROSITE" id="PS51695">
    <property type="entry name" value="SEDOLISIN"/>
    <property type="match status" value="1"/>
</dbReference>
<evidence type="ECO:0000256" key="4">
    <source>
        <dbReference type="ARBA" id="ARBA00022801"/>
    </source>
</evidence>
<keyword evidence="9" id="KW-0732">Signal</keyword>
<dbReference type="InterPro" id="IPR015366">
    <property type="entry name" value="S53_propep"/>
</dbReference>
<dbReference type="CDD" id="cd04056">
    <property type="entry name" value="Peptidases_S53"/>
    <property type="match status" value="1"/>
</dbReference>
<evidence type="ECO:0000256" key="7">
    <source>
        <dbReference type="ARBA" id="ARBA00023145"/>
    </source>
</evidence>
<evidence type="ECO:0000259" key="10">
    <source>
        <dbReference type="PROSITE" id="PS51695"/>
    </source>
</evidence>
<sequence>MRQQHLIATAAVGAAVALCVPFGATAASAAPSGRAAISDSQPDWVQHSAPTGTVDQNQQLSVKLYLAGQNQAGLAAAARAVSDPASPQYRHYLSPEQYRAQYAPSDNSLAAVRQFLAANNLHAGAVPDNRLYISATGSVADVQKAFGTSVRQYQKDGQTIRAAATQTTVPASLSGVVTAVSGIASVGNTMKNDHTVEGGTTTQPQRAATRSAKASPDAPPPPAFVPAPPCSDYFAQKPGTGLPTAYGQVPPYVTCGYTPAQLQGAYGLTRSVQHGFDGRGVTVAIVDAYAAPTILADANKYATDHGQPAFHGNQFKQTLPPSFSYGYDDKVNGDQCGEQGWYGEETLDVEAVHAVAPGANVNFVASASCNDSDFLDALNKIVDKKLANIVSNSWSSIGENEDPDLLQAYQQVFFQGALQGVGFYFSTGDDGDDSTVSDDHQPEINFPASDPLVTAVGGTSLAVTKSNGYGGETGWSTFSTTLTNGQWATPLAGTISGAAGGGTSKVFTQPWYQQGVVPGSISKKYSSTPARTIPDIAAVADANTGFRVGETQTFLDGSVKYAEYRIGGTSLSAPLTAGIMALADQVSGRPHGFVNPALYKLAGTGALHDVRGNLSIPAVARVNYNNSVDASAGTSTVLRTFNVKTSIWVRSGYDDVTGVGTPNGEAFLATLGFQH</sequence>
<protein>
    <submittedName>
        <fullName evidence="11">S53 family peptidase</fullName>
    </submittedName>
</protein>
<keyword evidence="4" id="KW-0378">Hydrolase</keyword>
<keyword evidence="5" id="KW-0720">Serine protease</keyword>
<dbReference type="SUPFAM" id="SSF54897">
    <property type="entry name" value="Protease propeptides/inhibitors"/>
    <property type="match status" value="1"/>
</dbReference>
<comment type="cofactor">
    <cofactor evidence="1">
        <name>Ca(2+)</name>
        <dbReference type="ChEBI" id="CHEBI:29108"/>
    </cofactor>
</comment>
<evidence type="ECO:0000256" key="5">
    <source>
        <dbReference type="ARBA" id="ARBA00022825"/>
    </source>
</evidence>
<dbReference type="PANTHER" id="PTHR14218:SF15">
    <property type="entry name" value="TRIPEPTIDYL-PEPTIDASE 1"/>
    <property type="match status" value="1"/>
</dbReference>
<dbReference type="RefSeq" id="WP_344310843.1">
    <property type="nucleotide sequence ID" value="NZ_BAAANY010000009.1"/>
</dbReference>
<dbReference type="Pfam" id="PF00082">
    <property type="entry name" value="Peptidase_S8"/>
    <property type="match status" value="1"/>
</dbReference>
<feature type="signal peptide" evidence="9">
    <location>
        <begin position="1"/>
        <end position="29"/>
    </location>
</feature>
<dbReference type="PROSITE" id="PS00138">
    <property type="entry name" value="SUBTILASE_SER"/>
    <property type="match status" value="1"/>
</dbReference>
<name>A0ABP4SY67_9ACTN</name>
<evidence type="ECO:0000256" key="1">
    <source>
        <dbReference type="ARBA" id="ARBA00001913"/>
    </source>
</evidence>
<keyword evidence="7" id="KW-0865">Zymogen</keyword>
<keyword evidence="12" id="KW-1185">Reference proteome</keyword>
<dbReference type="SUPFAM" id="SSF52743">
    <property type="entry name" value="Subtilisin-like"/>
    <property type="match status" value="1"/>
</dbReference>
<dbReference type="CDD" id="cd11377">
    <property type="entry name" value="Pro-peptidase_S53"/>
    <property type="match status" value="1"/>
</dbReference>
<evidence type="ECO:0000256" key="6">
    <source>
        <dbReference type="ARBA" id="ARBA00022837"/>
    </source>
</evidence>
<dbReference type="Gene3D" id="3.40.50.200">
    <property type="entry name" value="Peptidase S8/S53 domain"/>
    <property type="match status" value="1"/>
</dbReference>
<dbReference type="SMART" id="SM00944">
    <property type="entry name" value="Pro-kuma_activ"/>
    <property type="match status" value="1"/>
</dbReference>
<evidence type="ECO:0000313" key="11">
    <source>
        <dbReference type="EMBL" id="GAA1679187.1"/>
    </source>
</evidence>
<dbReference type="EMBL" id="BAAANY010000009">
    <property type="protein sequence ID" value="GAA1679187.1"/>
    <property type="molecule type" value="Genomic_DNA"/>
</dbReference>
<evidence type="ECO:0000313" key="12">
    <source>
        <dbReference type="Proteomes" id="UP001500618"/>
    </source>
</evidence>
<dbReference type="InterPro" id="IPR023828">
    <property type="entry name" value="Peptidase_S8_Ser-AS"/>
</dbReference>
<feature type="chain" id="PRO_5047161221" evidence="9">
    <location>
        <begin position="30"/>
        <end position="675"/>
    </location>
</feature>